<dbReference type="Pfam" id="PF00361">
    <property type="entry name" value="Proton_antipo_M"/>
    <property type="match status" value="1"/>
</dbReference>
<comment type="subunit">
    <text evidence="5">NDH-1 is composed of 14 different subunits. Subunits NuoA, H, J, K, L, M, N constitute the membrane sector of the complex.</text>
</comment>
<dbReference type="GO" id="GO:0048038">
    <property type="term" value="F:quinone binding"/>
    <property type="evidence" value="ECO:0007669"/>
    <property type="project" value="UniProtKB-KW"/>
</dbReference>
<keyword evidence="4 5" id="KW-0472">Membrane</keyword>
<keyword evidence="5" id="KW-1003">Cell membrane</keyword>
<feature type="transmembrane region" description="Helical" evidence="5">
    <location>
        <begin position="231"/>
        <end position="252"/>
    </location>
</feature>
<proteinExistence type="inferred from homology"/>
<keyword evidence="5" id="KW-0830">Ubiquinone</keyword>
<dbReference type="GO" id="GO:0012505">
    <property type="term" value="C:endomembrane system"/>
    <property type="evidence" value="ECO:0007669"/>
    <property type="project" value="UniProtKB-SubCell"/>
</dbReference>
<dbReference type="HAMAP" id="MF_00445">
    <property type="entry name" value="NDH1_NuoN_1"/>
    <property type="match status" value="1"/>
</dbReference>
<feature type="transmembrane region" description="Helical" evidence="5">
    <location>
        <begin position="321"/>
        <end position="341"/>
    </location>
</feature>
<feature type="transmembrane region" description="Helical" evidence="5">
    <location>
        <begin position="400"/>
        <end position="417"/>
    </location>
</feature>
<evidence type="ECO:0000256" key="3">
    <source>
        <dbReference type="ARBA" id="ARBA00022989"/>
    </source>
</evidence>
<evidence type="ECO:0000313" key="8">
    <source>
        <dbReference type="EMBL" id="MBB2155690.1"/>
    </source>
</evidence>
<evidence type="ECO:0000256" key="6">
    <source>
        <dbReference type="RuleBase" id="RU000320"/>
    </source>
</evidence>
<dbReference type="Proteomes" id="UP000550787">
    <property type="component" value="Unassembled WGS sequence"/>
</dbReference>
<dbReference type="GO" id="GO:0005886">
    <property type="term" value="C:plasma membrane"/>
    <property type="evidence" value="ECO:0007669"/>
    <property type="project" value="UniProtKB-SubCell"/>
</dbReference>
<accession>A0A7W4I5E7</accession>
<feature type="transmembrane region" description="Helical" evidence="5">
    <location>
        <begin position="12"/>
        <end position="32"/>
    </location>
</feature>
<dbReference type="EMBL" id="JABEQG010000006">
    <property type="protein sequence ID" value="MBB2155690.1"/>
    <property type="molecule type" value="Genomic_DNA"/>
</dbReference>
<feature type="transmembrane region" description="Helical" evidence="5">
    <location>
        <begin position="106"/>
        <end position="132"/>
    </location>
</feature>
<feature type="transmembrane region" description="Helical" evidence="5">
    <location>
        <begin position="437"/>
        <end position="459"/>
    </location>
</feature>
<protein>
    <recommendedName>
        <fullName evidence="5">NADH-quinone oxidoreductase subunit N</fullName>
        <ecNumber evidence="5">7.1.1.-</ecNumber>
    </recommendedName>
    <alternativeName>
        <fullName evidence="5">NADH dehydrogenase I subunit N</fullName>
    </alternativeName>
    <alternativeName>
        <fullName evidence="5">NDH-1 subunit N</fullName>
    </alternativeName>
</protein>
<reference evidence="8 9" key="1">
    <citation type="submission" date="2020-04" db="EMBL/GenBank/DDBJ databases">
        <title>Description of novel Gluconacetobacter.</title>
        <authorList>
            <person name="Sombolestani A."/>
        </authorList>
    </citation>
    <scope>NUCLEOTIDE SEQUENCE [LARGE SCALE GENOMIC DNA]</scope>
    <source>
        <strain evidence="8 9">LMG 7603</strain>
    </source>
</reference>
<dbReference type="EC" id="7.1.1.-" evidence="5"/>
<comment type="catalytic activity">
    <reaction evidence="5">
        <text>a quinone + NADH + 5 H(+)(in) = a quinol + NAD(+) + 4 H(+)(out)</text>
        <dbReference type="Rhea" id="RHEA:57888"/>
        <dbReference type="ChEBI" id="CHEBI:15378"/>
        <dbReference type="ChEBI" id="CHEBI:24646"/>
        <dbReference type="ChEBI" id="CHEBI:57540"/>
        <dbReference type="ChEBI" id="CHEBI:57945"/>
        <dbReference type="ChEBI" id="CHEBI:132124"/>
    </reaction>
</comment>
<comment type="function">
    <text evidence="5">NDH-1 shuttles electrons from NADH, via FMN and iron-sulfur (Fe-S) centers, to quinones in the respiratory chain. The immediate electron acceptor for the enzyme in this species is believed to be ubiquinone. Couples the redox reaction to proton translocation (for every two electrons transferred, four hydrogen ions are translocated across the cytoplasmic membrane), and thus conserves the redox energy in a proton gradient.</text>
</comment>
<dbReference type="GO" id="GO:0050136">
    <property type="term" value="F:NADH dehydrogenase (quinone) (non-electrogenic) activity"/>
    <property type="evidence" value="ECO:0007669"/>
    <property type="project" value="UniProtKB-UniRule"/>
</dbReference>
<feature type="transmembrane region" description="Helical" evidence="5">
    <location>
        <begin position="191"/>
        <end position="211"/>
    </location>
</feature>
<feature type="transmembrane region" description="Helical" evidence="5">
    <location>
        <begin position="74"/>
        <end position="94"/>
    </location>
</feature>
<keyword evidence="2 5" id="KW-0812">Transmembrane</keyword>
<feature type="domain" description="NADH:quinone oxidoreductase/Mrp antiporter transmembrane" evidence="7">
    <location>
        <begin position="122"/>
        <end position="412"/>
    </location>
</feature>
<sequence>MTHDAMTILPAMPPPVLVLGAGILALLACLAWRRAAMGWVAAGTLVLALASLAFAGAGGPPVADGAALFAADGWFVYGAGLIVLSSGGVLAMAWRRLGDDGAGEGHLLLLLGTLGAVIVAGSANMIALFLGLETLSLSLPGLVAYRPGRPEAVEAAMKYLMLSGVSTAILLFGLALSYDQGGTLRFAALDGGAHGILGLAASIMVLTGLFFKLSVVPFHLWLPDVIEGAPLPVAAFIAVVSKIALFVALAHYAAGVDLAGAGPLSTELTAVAVLSMLGGNLLALRQTNLKRLLAGSSIAHIGYLLVALLSPGPFGAGSAAFYLAAYSAATLGAFAVLGAVGQGGEDMADLDSWRGLFHRHPAVACALSVMLLSLAGIPPVAGFFAKAYIVTAGMSAHRTVLLAALVVGSVIGLYYYLNVARVMMASAPGVLPREGAPAGRGQAGLVAVLAVVVVMIGLLPGPLVRWSGALVAAAGSHEFLFAAAHVPGTVPFR</sequence>
<name>A0A7W4I5E7_GLUDI</name>
<keyword evidence="5" id="KW-0874">Quinone</keyword>
<dbReference type="PANTHER" id="PTHR22773">
    <property type="entry name" value="NADH DEHYDROGENASE"/>
    <property type="match status" value="1"/>
</dbReference>
<feature type="transmembrane region" description="Helical" evidence="5">
    <location>
        <begin position="361"/>
        <end position="388"/>
    </location>
</feature>
<comment type="subcellular location">
    <subcellularLocation>
        <location evidence="5">Cell membrane</location>
        <topology evidence="5">Multi-pass membrane protein</topology>
    </subcellularLocation>
    <subcellularLocation>
        <location evidence="1">Endomembrane system</location>
        <topology evidence="1">Multi-pass membrane protein</topology>
    </subcellularLocation>
    <subcellularLocation>
        <location evidence="6">Membrane</location>
        <topology evidence="6">Multi-pass membrane protein</topology>
    </subcellularLocation>
</comment>
<dbReference type="GO" id="GO:0042773">
    <property type="term" value="P:ATP synthesis coupled electron transport"/>
    <property type="evidence" value="ECO:0007669"/>
    <property type="project" value="InterPro"/>
</dbReference>
<comment type="caution">
    <text evidence="8">The sequence shown here is derived from an EMBL/GenBank/DDBJ whole genome shotgun (WGS) entry which is preliminary data.</text>
</comment>
<evidence type="ECO:0000256" key="1">
    <source>
        <dbReference type="ARBA" id="ARBA00004127"/>
    </source>
</evidence>
<evidence type="ECO:0000256" key="4">
    <source>
        <dbReference type="ARBA" id="ARBA00023136"/>
    </source>
</evidence>
<dbReference type="InterPro" id="IPR001750">
    <property type="entry name" value="ND/Mrp_TM"/>
</dbReference>
<evidence type="ECO:0000256" key="5">
    <source>
        <dbReference type="HAMAP-Rule" id="MF_00445"/>
    </source>
</evidence>
<evidence type="ECO:0000259" key="7">
    <source>
        <dbReference type="Pfam" id="PF00361"/>
    </source>
</evidence>
<evidence type="ECO:0000256" key="2">
    <source>
        <dbReference type="ARBA" id="ARBA00022692"/>
    </source>
</evidence>
<evidence type="ECO:0000313" key="9">
    <source>
        <dbReference type="Proteomes" id="UP000550787"/>
    </source>
</evidence>
<dbReference type="GO" id="GO:0008137">
    <property type="term" value="F:NADH dehydrogenase (ubiquinone) activity"/>
    <property type="evidence" value="ECO:0007669"/>
    <property type="project" value="InterPro"/>
</dbReference>
<feature type="transmembrane region" description="Helical" evidence="5">
    <location>
        <begin position="289"/>
        <end position="309"/>
    </location>
</feature>
<dbReference type="AlphaFoldDB" id="A0A7W4I5E7"/>
<gene>
    <name evidence="5" type="primary">nuoN</name>
    <name evidence="8" type="ORF">HLH33_05105</name>
</gene>
<keyword evidence="5" id="KW-0813">Transport</keyword>
<dbReference type="InterPro" id="IPR010096">
    <property type="entry name" value="NADH-Q_OxRdtase_suN/2"/>
</dbReference>
<organism evidence="8 9">
    <name type="scientific">Gluconacetobacter diazotrophicus</name>
    <name type="common">Acetobacter diazotrophicus</name>
    <dbReference type="NCBI Taxonomy" id="33996"/>
    <lineage>
        <taxon>Bacteria</taxon>
        <taxon>Pseudomonadati</taxon>
        <taxon>Pseudomonadota</taxon>
        <taxon>Alphaproteobacteria</taxon>
        <taxon>Acetobacterales</taxon>
        <taxon>Acetobacteraceae</taxon>
        <taxon>Gluconacetobacter</taxon>
    </lineage>
</organism>
<comment type="similarity">
    <text evidence="5">Belongs to the complex I subunit 2 family.</text>
</comment>
<keyword evidence="5" id="KW-0520">NAD</keyword>
<keyword evidence="5" id="KW-1278">Translocase</keyword>
<feature type="transmembrane region" description="Helical" evidence="5">
    <location>
        <begin position="39"/>
        <end position="62"/>
    </location>
</feature>
<feature type="transmembrane region" description="Helical" evidence="5">
    <location>
        <begin position="159"/>
        <end position="179"/>
    </location>
</feature>
<keyword evidence="3 5" id="KW-1133">Transmembrane helix</keyword>